<dbReference type="Proteomes" id="UP000823941">
    <property type="component" value="Chromosome 4"/>
</dbReference>
<proteinExistence type="predicted"/>
<feature type="region of interest" description="Disordered" evidence="1">
    <location>
        <begin position="1"/>
        <end position="39"/>
    </location>
</feature>
<organism evidence="2 3">
    <name type="scientific">Plutella xylostella</name>
    <name type="common">Diamondback moth</name>
    <name type="synonym">Plutella maculipennis</name>
    <dbReference type="NCBI Taxonomy" id="51655"/>
    <lineage>
        <taxon>Eukaryota</taxon>
        <taxon>Metazoa</taxon>
        <taxon>Ecdysozoa</taxon>
        <taxon>Arthropoda</taxon>
        <taxon>Hexapoda</taxon>
        <taxon>Insecta</taxon>
        <taxon>Pterygota</taxon>
        <taxon>Neoptera</taxon>
        <taxon>Endopterygota</taxon>
        <taxon>Lepidoptera</taxon>
        <taxon>Glossata</taxon>
        <taxon>Ditrysia</taxon>
        <taxon>Yponomeutoidea</taxon>
        <taxon>Plutellidae</taxon>
        <taxon>Plutella</taxon>
    </lineage>
</organism>
<comment type="caution">
    <text evidence="2">The sequence shown here is derived from an EMBL/GenBank/DDBJ whole genome shotgun (WGS) entry which is preliminary data.</text>
</comment>
<name>A0ABQ7R3N6_PLUXY</name>
<sequence>MSTRHQHLQSAAAPGAATLRARPPGGAGDGGNDAAGHIRAGSARPVPPIYCQSFVFLAILLARTRAADHSAQWGLRRRVPLHCRYPGTTSPLTMDSC</sequence>
<gene>
    <name evidence="2" type="ORF">JYU34_003005</name>
</gene>
<feature type="compositionally biased region" description="Low complexity" evidence="1">
    <location>
        <begin position="11"/>
        <end position="24"/>
    </location>
</feature>
<protein>
    <submittedName>
        <fullName evidence="2">Uncharacterized protein</fullName>
    </submittedName>
</protein>
<keyword evidence="3" id="KW-1185">Reference proteome</keyword>
<dbReference type="EMBL" id="JAHIBW010000004">
    <property type="protein sequence ID" value="KAG7311918.1"/>
    <property type="molecule type" value="Genomic_DNA"/>
</dbReference>
<evidence type="ECO:0000313" key="2">
    <source>
        <dbReference type="EMBL" id="KAG7311918.1"/>
    </source>
</evidence>
<evidence type="ECO:0000313" key="3">
    <source>
        <dbReference type="Proteomes" id="UP000823941"/>
    </source>
</evidence>
<reference evidence="2 3" key="1">
    <citation type="submission" date="2021-06" db="EMBL/GenBank/DDBJ databases">
        <title>A haploid diamondback moth (Plutella xylostella L.) genome assembly resolves 31 chromosomes and identifies a diamide resistance mutation.</title>
        <authorList>
            <person name="Ward C.M."/>
            <person name="Perry K.D."/>
            <person name="Baker G."/>
            <person name="Powis K."/>
            <person name="Heckel D.G."/>
            <person name="Baxter S.W."/>
        </authorList>
    </citation>
    <scope>NUCLEOTIDE SEQUENCE [LARGE SCALE GENOMIC DNA]</scope>
    <source>
        <strain evidence="2 3">LV</strain>
        <tissue evidence="2">Single pupa</tissue>
    </source>
</reference>
<accession>A0ABQ7R3N6</accession>
<evidence type="ECO:0000256" key="1">
    <source>
        <dbReference type="SAM" id="MobiDB-lite"/>
    </source>
</evidence>